<dbReference type="Gene3D" id="3.40.50.880">
    <property type="match status" value="1"/>
</dbReference>
<gene>
    <name evidence="2" type="ORF">LZA78_14925</name>
</gene>
<feature type="domain" description="DJ-1/PfpI" evidence="1">
    <location>
        <begin position="6"/>
        <end position="167"/>
    </location>
</feature>
<dbReference type="InterPro" id="IPR029062">
    <property type="entry name" value="Class_I_gatase-like"/>
</dbReference>
<dbReference type="SUPFAM" id="SSF52317">
    <property type="entry name" value="Class I glutamine amidotransferase-like"/>
    <property type="match status" value="1"/>
</dbReference>
<dbReference type="InterPro" id="IPR002818">
    <property type="entry name" value="DJ-1/PfpI"/>
</dbReference>
<dbReference type="RefSeq" id="WP_233677719.1">
    <property type="nucleotide sequence ID" value="NZ_JAJUOS010000013.1"/>
</dbReference>
<comment type="caution">
    <text evidence="2">The sequence shown here is derived from an EMBL/GenBank/DDBJ whole genome shotgun (WGS) entry which is preliminary data.</text>
</comment>
<name>A0ABS8Z4C4_9RHOB</name>
<reference evidence="2 3" key="1">
    <citation type="submission" date="2021-12" db="EMBL/GenBank/DDBJ databases">
        <title>Sinirhodobacter sp. WL0062 is a bacterium isolated from seawater.</title>
        <authorList>
            <person name="Wang L."/>
            <person name="He W."/>
            <person name="Zhang D.-F."/>
        </authorList>
    </citation>
    <scope>NUCLEOTIDE SEQUENCE [LARGE SCALE GENOMIC DNA]</scope>
    <source>
        <strain evidence="2 3">WL0062</strain>
    </source>
</reference>
<accession>A0ABS8Z4C4</accession>
<organism evidence="2 3">
    <name type="scientific">Rhodobacter flavimaris</name>
    <dbReference type="NCBI Taxonomy" id="2907145"/>
    <lineage>
        <taxon>Bacteria</taxon>
        <taxon>Pseudomonadati</taxon>
        <taxon>Pseudomonadota</taxon>
        <taxon>Alphaproteobacteria</taxon>
        <taxon>Rhodobacterales</taxon>
        <taxon>Rhodobacter group</taxon>
        <taxon>Rhodobacter</taxon>
    </lineage>
</organism>
<evidence type="ECO:0000259" key="1">
    <source>
        <dbReference type="Pfam" id="PF01965"/>
    </source>
</evidence>
<keyword evidence="3" id="KW-1185">Reference proteome</keyword>
<dbReference type="InterPro" id="IPR052158">
    <property type="entry name" value="INH-QAR"/>
</dbReference>
<evidence type="ECO:0000313" key="2">
    <source>
        <dbReference type="EMBL" id="MCE5974780.1"/>
    </source>
</evidence>
<proteinExistence type="predicted"/>
<protein>
    <submittedName>
        <fullName evidence="2">DJ-1/PfpI family protein</fullName>
    </submittedName>
</protein>
<dbReference type="EMBL" id="JAJUOS010000013">
    <property type="protein sequence ID" value="MCE5974780.1"/>
    <property type="molecule type" value="Genomic_DNA"/>
</dbReference>
<dbReference type="Pfam" id="PF01965">
    <property type="entry name" value="DJ-1_PfpI"/>
    <property type="match status" value="1"/>
</dbReference>
<evidence type="ECO:0000313" key="3">
    <source>
        <dbReference type="Proteomes" id="UP001521181"/>
    </source>
</evidence>
<dbReference type="PANTHER" id="PTHR43130:SF15">
    <property type="entry name" value="THIJ_PFPI FAMILY PROTEIN (AFU_ORTHOLOGUE AFUA_5G14240)"/>
    <property type="match status" value="1"/>
</dbReference>
<dbReference type="CDD" id="cd03139">
    <property type="entry name" value="GATase1_PfpI_2"/>
    <property type="match status" value="1"/>
</dbReference>
<dbReference type="PANTHER" id="PTHR43130">
    <property type="entry name" value="ARAC-FAMILY TRANSCRIPTIONAL REGULATOR"/>
    <property type="match status" value="1"/>
</dbReference>
<dbReference type="Proteomes" id="UP001521181">
    <property type="component" value="Unassembled WGS sequence"/>
</dbReference>
<sequence length="204" mass="22237">MRSLGILVYPNFELLDLFGPVEMFGWLAEVFELTLIGPTAGPIRSNMGLATVAEMAMNERTAFDILLVPGGWGRSIPVDTDALLPWLKEAAQKADRVLTVCTGSALLALTGLLDGRKATTNKALFDWVASKRPEVNWQAEARWVCDDKYYTSSGVSAGMDMALGVIAEVIGQDKAEEVAQGCEYIWHRDPTCDPFARTHCALGP</sequence>